<feature type="transmembrane region" description="Helical" evidence="1">
    <location>
        <begin position="253"/>
        <end position="271"/>
    </location>
</feature>
<dbReference type="AlphaFoldDB" id="A0AAV3T8D1"/>
<dbReference type="InterPro" id="IPR040493">
    <property type="entry name" value="DUF5518"/>
</dbReference>
<sequence length="279" mass="29220">MVSLAELRDDLTDEQSRTAVLAGLATIPFTVLLSWDSDPHTVSGTPILVAGLLVGYLYYDRQTESRQAGKLTGIVGAAPVVIWSVVDWLPFLRTEPPGFVVGSLLTLIVIAVGVGLAALIGLVGAIVGNGVAERLDADGRATAERDARWWRYVAAYALVAPPLAVALVATWTGIGVAADGAAAVFGGALAALSLFVLAIVAFYALFEDVTALRRAGAVRRPDLWLVLGIPPGAYAVVYLASTFRSSANPSGDAVYGFVAALWLTVVAYLALRRRRVGAS</sequence>
<name>A0AAV3T8D1_9EURY</name>
<feature type="transmembrane region" description="Helical" evidence="1">
    <location>
        <begin position="180"/>
        <end position="203"/>
    </location>
</feature>
<feature type="transmembrane region" description="Helical" evidence="1">
    <location>
        <begin position="104"/>
        <end position="128"/>
    </location>
</feature>
<organism evidence="2 3">
    <name type="scientific">Natronoarchaeum mannanilyticum</name>
    <dbReference type="NCBI Taxonomy" id="926360"/>
    <lineage>
        <taxon>Archaea</taxon>
        <taxon>Methanobacteriati</taxon>
        <taxon>Methanobacteriota</taxon>
        <taxon>Stenosarchaea group</taxon>
        <taxon>Halobacteria</taxon>
        <taxon>Halobacteriales</taxon>
        <taxon>Natronoarchaeaceae</taxon>
    </lineage>
</organism>
<feature type="transmembrane region" description="Helical" evidence="1">
    <location>
        <begin position="71"/>
        <end position="92"/>
    </location>
</feature>
<feature type="transmembrane region" description="Helical" evidence="1">
    <location>
        <begin position="149"/>
        <end position="174"/>
    </location>
</feature>
<keyword evidence="1" id="KW-0812">Transmembrane</keyword>
<gene>
    <name evidence="2" type="ORF">GCM10009020_15690</name>
</gene>
<dbReference type="Proteomes" id="UP001500420">
    <property type="component" value="Unassembled WGS sequence"/>
</dbReference>
<feature type="transmembrane region" description="Helical" evidence="1">
    <location>
        <begin position="223"/>
        <end position="241"/>
    </location>
</feature>
<evidence type="ECO:0000313" key="2">
    <source>
        <dbReference type="EMBL" id="GAA0670385.1"/>
    </source>
</evidence>
<evidence type="ECO:0000313" key="3">
    <source>
        <dbReference type="Proteomes" id="UP001500420"/>
    </source>
</evidence>
<keyword evidence="1" id="KW-1133">Transmembrane helix</keyword>
<keyword evidence="3" id="KW-1185">Reference proteome</keyword>
<proteinExistence type="predicted"/>
<evidence type="ECO:0000256" key="1">
    <source>
        <dbReference type="SAM" id="Phobius"/>
    </source>
</evidence>
<reference evidence="2 3" key="1">
    <citation type="journal article" date="2019" name="Int. J. Syst. Evol. Microbiol.">
        <title>The Global Catalogue of Microorganisms (GCM) 10K type strain sequencing project: providing services to taxonomists for standard genome sequencing and annotation.</title>
        <authorList>
            <consortium name="The Broad Institute Genomics Platform"/>
            <consortium name="The Broad Institute Genome Sequencing Center for Infectious Disease"/>
            <person name="Wu L."/>
            <person name="Ma J."/>
        </authorList>
    </citation>
    <scope>NUCLEOTIDE SEQUENCE [LARGE SCALE GENOMIC DNA]</scope>
    <source>
        <strain evidence="2 3">JCM 16328</strain>
    </source>
</reference>
<dbReference type="EMBL" id="BAAADV010000002">
    <property type="protein sequence ID" value="GAA0670385.1"/>
    <property type="molecule type" value="Genomic_DNA"/>
</dbReference>
<comment type="caution">
    <text evidence="2">The sequence shown here is derived from an EMBL/GenBank/DDBJ whole genome shotgun (WGS) entry which is preliminary data.</text>
</comment>
<dbReference type="Pfam" id="PF17647">
    <property type="entry name" value="DUF5518"/>
    <property type="match status" value="1"/>
</dbReference>
<protein>
    <submittedName>
        <fullName evidence="2">Uncharacterized protein</fullName>
    </submittedName>
</protein>
<accession>A0AAV3T8D1</accession>
<feature type="transmembrane region" description="Helical" evidence="1">
    <location>
        <begin position="41"/>
        <end position="59"/>
    </location>
</feature>
<keyword evidence="1" id="KW-0472">Membrane</keyword>
<dbReference type="RefSeq" id="WP_343773431.1">
    <property type="nucleotide sequence ID" value="NZ_BAAADV010000002.1"/>
</dbReference>